<dbReference type="Gene3D" id="1.10.246.130">
    <property type="match status" value="1"/>
</dbReference>
<dbReference type="SUPFAM" id="SSF56235">
    <property type="entry name" value="N-terminal nucleophile aminohydrolases (Ntn hydrolases)"/>
    <property type="match status" value="1"/>
</dbReference>
<accession>A0A382BSK0</accession>
<dbReference type="PANTHER" id="PTHR43881">
    <property type="entry name" value="GAMMA-GLUTAMYLTRANSPEPTIDASE (AFU_ORTHOLOGUE AFUA_4G13580)"/>
    <property type="match status" value="1"/>
</dbReference>
<dbReference type="PANTHER" id="PTHR43881:SF1">
    <property type="entry name" value="GAMMA-GLUTAMYLTRANSPEPTIDASE (AFU_ORTHOLOGUE AFUA_4G13580)"/>
    <property type="match status" value="1"/>
</dbReference>
<dbReference type="AlphaFoldDB" id="A0A382BSK0"/>
<gene>
    <name evidence="1" type="ORF">METZ01_LOCUS169345</name>
</gene>
<dbReference type="PRINTS" id="PR01210">
    <property type="entry name" value="GGTRANSPTASE"/>
</dbReference>
<evidence type="ECO:0008006" key="2">
    <source>
        <dbReference type="Google" id="ProtNLM"/>
    </source>
</evidence>
<dbReference type="InterPro" id="IPR052896">
    <property type="entry name" value="GGT-like_enzyme"/>
</dbReference>
<sequence length="419" mass="44607">MPVVPATIGHQHVVASGHELATFAAFEVLENGGNAVDAGVAAILSLGVLYSDQVSVAGVAPMMIHDAASTQTVTVDGVGGWPAALDVDGYIERHGGEIPLGVRRTVVPAAPSACLTALERWGTMRFSDVAARAAGYASEGFARHPVMIDYITQFADRYRNFPDNVSIWLADGAPPAVGSLLIQADLGRTLHYLIDQDRAAGDRLAGLEAVRHAFYEGDIASAILRQHRELDGILSAQDLRDYQARVLPTVARTFRFNGEDVHIHSCGAWSQGPMMHEALSILDAVDLHGLGYGSDAYFHAIAEALKLTLADREAYLGDPDFVEVPLATLTSTAYGAERARLIDPAHASPGMPMPGRVEGVEPYLSPVLVRTEPERLPGDTSIVTVIDRHGNAFCATPSYTSWDTPVVPGTGLAVSSRGQ</sequence>
<reference evidence="1" key="1">
    <citation type="submission" date="2018-05" db="EMBL/GenBank/DDBJ databases">
        <authorList>
            <person name="Lanie J.A."/>
            <person name="Ng W.-L."/>
            <person name="Kazmierczak K.M."/>
            <person name="Andrzejewski T.M."/>
            <person name="Davidsen T.M."/>
            <person name="Wayne K.J."/>
            <person name="Tettelin H."/>
            <person name="Glass J.I."/>
            <person name="Rusch D."/>
            <person name="Podicherti R."/>
            <person name="Tsui H.-C.T."/>
            <person name="Winkler M.E."/>
        </authorList>
    </citation>
    <scope>NUCLEOTIDE SEQUENCE</scope>
</reference>
<evidence type="ECO:0000313" key="1">
    <source>
        <dbReference type="EMBL" id="SVB16491.1"/>
    </source>
</evidence>
<organism evidence="1">
    <name type="scientific">marine metagenome</name>
    <dbReference type="NCBI Taxonomy" id="408172"/>
    <lineage>
        <taxon>unclassified sequences</taxon>
        <taxon>metagenomes</taxon>
        <taxon>ecological metagenomes</taxon>
    </lineage>
</organism>
<protein>
    <recommendedName>
        <fullName evidence="2">Gamma-glutamyltransferase</fullName>
    </recommendedName>
</protein>
<dbReference type="InterPro" id="IPR029055">
    <property type="entry name" value="Ntn_hydrolases_N"/>
</dbReference>
<name>A0A382BSK0_9ZZZZ</name>
<dbReference type="EMBL" id="UINC01031057">
    <property type="protein sequence ID" value="SVB16491.1"/>
    <property type="molecule type" value="Genomic_DNA"/>
</dbReference>
<feature type="non-terminal residue" evidence="1">
    <location>
        <position position="419"/>
    </location>
</feature>
<dbReference type="InterPro" id="IPR043138">
    <property type="entry name" value="GGT_lsub"/>
</dbReference>
<proteinExistence type="predicted"/>
<dbReference type="Pfam" id="PF01019">
    <property type="entry name" value="G_glu_transpept"/>
    <property type="match status" value="1"/>
</dbReference>